<dbReference type="Proteomes" id="UP000276133">
    <property type="component" value="Unassembled WGS sequence"/>
</dbReference>
<organism evidence="1 2">
    <name type="scientific">Brachionus plicatilis</name>
    <name type="common">Marine rotifer</name>
    <name type="synonym">Brachionus muelleri</name>
    <dbReference type="NCBI Taxonomy" id="10195"/>
    <lineage>
        <taxon>Eukaryota</taxon>
        <taxon>Metazoa</taxon>
        <taxon>Spiralia</taxon>
        <taxon>Gnathifera</taxon>
        <taxon>Rotifera</taxon>
        <taxon>Eurotatoria</taxon>
        <taxon>Monogononta</taxon>
        <taxon>Pseudotrocha</taxon>
        <taxon>Ploima</taxon>
        <taxon>Brachionidae</taxon>
        <taxon>Brachionus</taxon>
    </lineage>
</organism>
<accession>A0A3M7P2P2</accession>
<comment type="caution">
    <text evidence="1">The sequence shown here is derived from an EMBL/GenBank/DDBJ whole genome shotgun (WGS) entry which is preliminary data.</text>
</comment>
<reference evidence="1 2" key="1">
    <citation type="journal article" date="2018" name="Sci. Rep.">
        <title>Genomic signatures of local adaptation to the degree of environmental predictability in rotifers.</title>
        <authorList>
            <person name="Franch-Gras L."/>
            <person name="Hahn C."/>
            <person name="Garcia-Roger E.M."/>
            <person name="Carmona M.J."/>
            <person name="Serra M."/>
            <person name="Gomez A."/>
        </authorList>
    </citation>
    <scope>NUCLEOTIDE SEQUENCE [LARGE SCALE GENOMIC DNA]</scope>
    <source>
        <strain evidence="1">HYR1</strain>
    </source>
</reference>
<dbReference type="EMBL" id="REGN01014196">
    <property type="protein sequence ID" value="RMZ92934.1"/>
    <property type="molecule type" value="Genomic_DNA"/>
</dbReference>
<evidence type="ECO:0000313" key="2">
    <source>
        <dbReference type="Proteomes" id="UP000276133"/>
    </source>
</evidence>
<gene>
    <name evidence="1" type="ORF">BpHYR1_042218</name>
</gene>
<keyword evidence="2" id="KW-1185">Reference proteome</keyword>
<evidence type="ECO:0000313" key="1">
    <source>
        <dbReference type="EMBL" id="RMZ92934.1"/>
    </source>
</evidence>
<dbReference type="AlphaFoldDB" id="A0A3M7P2P2"/>
<protein>
    <submittedName>
        <fullName evidence="1">Uncharacterized protein</fullName>
    </submittedName>
</protein>
<sequence length="108" mass="12746">MNFLLKKHRRNSRLNEFIKFNFQFYNKILVWCHLFVQPSETKKLKVHTRKQNPEFTIICHRSTKEQLLVSSSDPRRSHTQELNSLALVFSAKIEQNCSLFGAAVSRPI</sequence>
<proteinExistence type="predicted"/>
<name>A0A3M7P2P2_BRAPC</name>